<dbReference type="PRINTS" id="PR00371">
    <property type="entry name" value="FPNCR"/>
</dbReference>
<dbReference type="CDD" id="cd06183">
    <property type="entry name" value="cyt_b5_reduct_like"/>
    <property type="match status" value="1"/>
</dbReference>
<feature type="domain" description="FAD-binding FR-type" evidence="15">
    <location>
        <begin position="46"/>
        <end position="150"/>
    </location>
</feature>
<dbReference type="InterPro" id="IPR001709">
    <property type="entry name" value="Flavoprot_Pyr_Nucl_cyt_Rdtase"/>
</dbReference>
<evidence type="ECO:0000256" key="7">
    <source>
        <dbReference type="ARBA" id="ARBA00022827"/>
    </source>
</evidence>
<evidence type="ECO:0000313" key="16">
    <source>
        <dbReference type="EMBL" id="QGN14658.1"/>
    </source>
</evidence>
<dbReference type="Proteomes" id="UP000422736">
    <property type="component" value="Chromosome 2"/>
</dbReference>
<dbReference type="EC" id="1.6.2.2" evidence="14"/>
<sequence>MFARVTKSNKFLPIAFGIGAAAIASAAFYNKSVLMNESSKAFVGDNQWIDLKLSKIETLSHDTKRFTFALPQKDQVSGLITASCVLAKFVTPKGSNVIRPYTPVSDINDKGEIEFVIKHYEGGKMTSHLFSLKENDTVSFKGPIVKWEWKPNSFDSITLLGAGTGITPLYQLVHHIATNPADKTKVHLYYGNKTPSDILLKTELDNLQKKYPDQVKVTYFVDKSEGKFEGETGFITKDFLSHNAPKPSEKNQVFVCGPPPFMNAYSGPKVSPTDQGELTGILAELGYSKSNVFKF</sequence>
<dbReference type="InterPro" id="IPR008333">
    <property type="entry name" value="Cbr1-like_FAD-bd_dom"/>
</dbReference>
<keyword evidence="8" id="KW-1133">Transmembrane helix</keyword>
<evidence type="ECO:0000256" key="2">
    <source>
        <dbReference type="ARBA" id="ARBA00004572"/>
    </source>
</evidence>
<dbReference type="PANTHER" id="PTHR19370:SF171">
    <property type="entry name" value="NADH-CYTOCHROME B5 REDUCTASE 2"/>
    <property type="match status" value="1"/>
</dbReference>
<evidence type="ECO:0000256" key="9">
    <source>
        <dbReference type="ARBA" id="ARBA00023002"/>
    </source>
</evidence>
<dbReference type="Pfam" id="PF00970">
    <property type="entry name" value="FAD_binding_6"/>
    <property type="match status" value="1"/>
</dbReference>
<keyword evidence="9 14" id="KW-0560">Oxidoreductase</keyword>
<evidence type="ECO:0000256" key="5">
    <source>
        <dbReference type="ARBA" id="ARBA00022692"/>
    </source>
</evidence>
<evidence type="ECO:0000256" key="11">
    <source>
        <dbReference type="ARBA" id="ARBA00023128"/>
    </source>
</evidence>
<protein>
    <recommendedName>
        <fullName evidence="14">NADH-cytochrome b5 reductase</fullName>
        <ecNumber evidence="14">1.6.2.2</ecNumber>
    </recommendedName>
</protein>
<reference evidence="16 17" key="1">
    <citation type="submission" date="2016-03" db="EMBL/GenBank/DDBJ databases">
        <title>How can Kluyveromyces marxianus grow so fast - potential evolutionary course in Saccharomyces Complex revealed by comparative genomics.</title>
        <authorList>
            <person name="Mo W."/>
            <person name="Lu W."/>
            <person name="Yang X."/>
            <person name="Qi J."/>
            <person name="Lv H."/>
        </authorList>
    </citation>
    <scope>NUCLEOTIDE SEQUENCE [LARGE SCALE GENOMIC DNA]</scope>
    <source>
        <strain evidence="16 17">FIM1</strain>
    </source>
</reference>
<keyword evidence="4 14" id="KW-0285">Flavoprotein</keyword>
<comment type="cofactor">
    <cofactor evidence="1 14">
        <name>FAD</name>
        <dbReference type="ChEBI" id="CHEBI:57692"/>
    </cofactor>
</comment>
<evidence type="ECO:0000256" key="13">
    <source>
        <dbReference type="ARBA" id="ARBA00047682"/>
    </source>
</evidence>
<name>A0ABX6EQR6_KLUMA</name>
<organism evidence="16 17">
    <name type="scientific">Kluyveromyces marxianus</name>
    <name type="common">Yeast</name>
    <name type="synonym">Candida kefyr</name>
    <dbReference type="NCBI Taxonomy" id="4911"/>
    <lineage>
        <taxon>Eukaryota</taxon>
        <taxon>Fungi</taxon>
        <taxon>Dikarya</taxon>
        <taxon>Ascomycota</taxon>
        <taxon>Saccharomycotina</taxon>
        <taxon>Saccharomycetes</taxon>
        <taxon>Saccharomycetales</taxon>
        <taxon>Saccharomycetaceae</taxon>
        <taxon>Kluyveromyces</taxon>
    </lineage>
</organism>
<dbReference type="Gene3D" id="2.40.30.10">
    <property type="entry name" value="Translation factors"/>
    <property type="match status" value="1"/>
</dbReference>
<dbReference type="PRINTS" id="PR00406">
    <property type="entry name" value="CYTB5RDTASE"/>
</dbReference>
<evidence type="ECO:0000256" key="3">
    <source>
        <dbReference type="ARBA" id="ARBA00006105"/>
    </source>
</evidence>
<comment type="catalytic activity">
    <reaction evidence="13 14">
        <text>2 Fe(III)-[cytochrome b5] + NADH = 2 Fe(II)-[cytochrome b5] + NAD(+) + H(+)</text>
        <dbReference type="Rhea" id="RHEA:46680"/>
        <dbReference type="Rhea" id="RHEA-COMP:10438"/>
        <dbReference type="Rhea" id="RHEA-COMP:10439"/>
        <dbReference type="ChEBI" id="CHEBI:15378"/>
        <dbReference type="ChEBI" id="CHEBI:29033"/>
        <dbReference type="ChEBI" id="CHEBI:29034"/>
        <dbReference type="ChEBI" id="CHEBI:57540"/>
        <dbReference type="ChEBI" id="CHEBI:57945"/>
        <dbReference type="EC" id="1.6.2.2"/>
    </reaction>
</comment>
<keyword evidence="7 14" id="KW-0274">FAD</keyword>
<dbReference type="InterPro" id="IPR017938">
    <property type="entry name" value="Riboflavin_synthase-like_b-brl"/>
</dbReference>
<comment type="subcellular location">
    <subcellularLocation>
        <location evidence="2">Mitochondrion outer membrane</location>
        <topology evidence="2">Single-pass membrane protein</topology>
    </subcellularLocation>
</comment>
<evidence type="ECO:0000256" key="6">
    <source>
        <dbReference type="ARBA" id="ARBA00022787"/>
    </source>
</evidence>
<keyword evidence="17" id="KW-1185">Reference proteome</keyword>
<dbReference type="EMBL" id="CP015055">
    <property type="protein sequence ID" value="QGN14658.1"/>
    <property type="molecule type" value="Genomic_DNA"/>
</dbReference>
<dbReference type="SUPFAM" id="SSF52343">
    <property type="entry name" value="Ferredoxin reductase-like, C-terminal NADP-linked domain"/>
    <property type="match status" value="1"/>
</dbReference>
<keyword evidence="11" id="KW-0496">Mitochondrion</keyword>
<dbReference type="InterPro" id="IPR001433">
    <property type="entry name" value="OxRdtase_FAD/NAD-bd"/>
</dbReference>
<dbReference type="InterPro" id="IPR039261">
    <property type="entry name" value="FNR_nucleotide-bd"/>
</dbReference>
<evidence type="ECO:0000256" key="8">
    <source>
        <dbReference type="ARBA" id="ARBA00022989"/>
    </source>
</evidence>
<dbReference type="Pfam" id="PF00175">
    <property type="entry name" value="NAD_binding_1"/>
    <property type="match status" value="1"/>
</dbReference>
<keyword evidence="12" id="KW-0472">Membrane</keyword>
<evidence type="ECO:0000256" key="1">
    <source>
        <dbReference type="ARBA" id="ARBA00001974"/>
    </source>
</evidence>
<dbReference type="InterPro" id="IPR001834">
    <property type="entry name" value="CBR-like"/>
</dbReference>
<dbReference type="PANTHER" id="PTHR19370">
    <property type="entry name" value="NADH-CYTOCHROME B5 REDUCTASE"/>
    <property type="match status" value="1"/>
</dbReference>
<dbReference type="Gene3D" id="3.40.50.80">
    <property type="entry name" value="Nucleotide-binding domain of ferredoxin-NADP reductase (FNR) module"/>
    <property type="match status" value="1"/>
</dbReference>
<dbReference type="SUPFAM" id="SSF63380">
    <property type="entry name" value="Riboflavin synthase domain-like"/>
    <property type="match status" value="1"/>
</dbReference>
<evidence type="ECO:0000256" key="12">
    <source>
        <dbReference type="ARBA" id="ARBA00023136"/>
    </source>
</evidence>
<accession>A0ABX6EQR6</accession>
<comment type="similarity">
    <text evidence="3 14">Belongs to the flavoprotein pyridine nucleotide cytochrome reductase family.</text>
</comment>
<evidence type="ECO:0000259" key="15">
    <source>
        <dbReference type="PROSITE" id="PS51384"/>
    </source>
</evidence>
<evidence type="ECO:0000256" key="4">
    <source>
        <dbReference type="ARBA" id="ARBA00022630"/>
    </source>
</evidence>
<dbReference type="InterPro" id="IPR017927">
    <property type="entry name" value="FAD-bd_FR_type"/>
</dbReference>
<keyword evidence="10 14" id="KW-0520">NAD</keyword>
<evidence type="ECO:0000256" key="10">
    <source>
        <dbReference type="ARBA" id="ARBA00023027"/>
    </source>
</evidence>
<dbReference type="PROSITE" id="PS51384">
    <property type="entry name" value="FAD_FR"/>
    <property type="match status" value="1"/>
</dbReference>
<proteinExistence type="inferred from homology"/>
<gene>
    <name evidence="16" type="primary">MCR1</name>
    <name evidence="16" type="ORF">FIM1_1322</name>
</gene>
<evidence type="ECO:0000256" key="14">
    <source>
        <dbReference type="RuleBase" id="RU361226"/>
    </source>
</evidence>
<evidence type="ECO:0000313" key="17">
    <source>
        <dbReference type="Proteomes" id="UP000422736"/>
    </source>
</evidence>
<keyword evidence="6" id="KW-1000">Mitochondrion outer membrane</keyword>
<keyword evidence="5" id="KW-0812">Transmembrane</keyword>